<keyword evidence="1" id="KW-1133">Transmembrane helix</keyword>
<dbReference type="EMBL" id="CP154834">
    <property type="protein sequence ID" value="XAO75236.1"/>
    <property type="molecule type" value="Genomic_DNA"/>
</dbReference>
<evidence type="ECO:0000259" key="2">
    <source>
        <dbReference type="Pfam" id="PF01757"/>
    </source>
</evidence>
<evidence type="ECO:0000313" key="3">
    <source>
        <dbReference type="EMBL" id="XAO75236.1"/>
    </source>
</evidence>
<accession>A0AAU6WS46</accession>
<keyword evidence="1" id="KW-0472">Membrane</keyword>
<dbReference type="Proteomes" id="UP001463665">
    <property type="component" value="Chromosome"/>
</dbReference>
<gene>
    <name evidence="3" type="ORF">AAFP95_04525</name>
</gene>
<dbReference type="InterPro" id="IPR002656">
    <property type="entry name" value="Acyl_transf_3_dom"/>
</dbReference>
<keyword evidence="3" id="KW-0012">Acyltransferase</keyword>
<feature type="transmembrane region" description="Helical" evidence="1">
    <location>
        <begin position="181"/>
        <end position="203"/>
    </location>
</feature>
<dbReference type="GO" id="GO:0016747">
    <property type="term" value="F:acyltransferase activity, transferring groups other than amino-acyl groups"/>
    <property type="evidence" value="ECO:0007669"/>
    <property type="project" value="InterPro"/>
</dbReference>
<organism evidence="3 4">
    <name type="scientific">Chryseobacterium endophyticum</name>
    <dbReference type="NCBI Taxonomy" id="1854762"/>
    <lineage>
        <taxon>Bacteria</taxon>
        <taxon>Pseudomonadati</taxon>
        <taxon>Bacteroidota</taxon>
        <taxon>Flavobacteriia</taxon>
        <taxon>Flavobacteriales</taxon>
        <taxon>Weeksellaceae</taxon>
        <taxon>Chryseobacterium group</taxon>
        <taxon>Chryseobacterium</taxon>
    </lineage>
</organism>
<name>A0AAU6WS46_9FLAO</name>
<protein>
    <submittedName>
        <fullName evidence="3">Acyltransferase</fullName>
        <ecNumber evidence="3">2.3.-.-</ecNumber>
    </submittedName>
</protein>
<feature type="transmembrane region" description="Helical" evidence="1">
    <location>
        <begin position="43"/>
        <end position="63"/>
    </location>
</feature>
<evidence type="ECO:0000256" key="1">
    <source>
        <dbReference type="SAM" id="Phobius"/>
    </source>
</evidence>
<dbReference type="GO" id="GO:0016020">
    <property type="term" value="C:membrane"/>
    <property type="evidence" value="ECO:0007669"/>
    <property type="project" value="TreeGrafter"/>
</dbReference>
<proteinExistence type="predicted"/>
<feature type="transmembrane region" description="Helical" evidence="1">
    <location>
        <begin position="84"/>
        <end position="106"/>
    </location>
</feature>
<dbReference type="EC" id="2.3.-.-" evidence="3"/>
<keyword evidence="1" id="KW-0812">Transmembrane</keyword>
<dbReference type="AlphaFoldDB" id="A0AAU6WS46"/>
<feature type="domain" description="Acyltransferase 3" evidence="2">
    <location>
        <begin position="5"/>
        <end position="264"/>
    </location>
</feature>
<feature type="transmembrane region" description="Helical" evidence="1">
    <location>
        <begin position="130"/>
        <end position="151"/>
    </location>
</feature>
<keyword evidence="4" id="KW-1185">Reference proteome</keyword>
<dbReference type="Pfam" id="PF01757">
    <property type="entry name" value="Acyl_transf_3"/>
    <property type="match status" value="1"/>
</dbReference>
<feature type="transmembrane region" description="Helical" evidence="1">
    <location>
        <begin position="212"/>
        <end position="232"/>
    </location>
</feature>
<feature type="transmembrane region" description="Helical" evidence="1">
    <location>
        <begin position="238"/>
        <end position="258"/>
    </location>
</feature>
<dbReference type="PANTHER" id="PTHR23028">
    <property type="entry name" value="ACETYLTRANSFERASE"/>
    <property type="match status" value="1"/>
</dbReference>
<feature type="transmembrane region" description="Helical" evidence="1">
    <location>
        <begin position="7"/>
        <end position="23"/>
    </location>
</feature>
<evidence type="ECO:0000313" key="4">
    <source>
        <dbReference type="Proteomes" id="UP001463665"/>
    </source>
</evidence>
<dbReference type="GO" id="GO:0000271">
    <property type="term" value="P:polysaccharide biosynthetic process"/>
    <property type="evidence" value="ECO:0007669"/>
    <property type="project" value="TreeGrafter"/>
</dbReference>
<keyword evidence="3" id="KW-0808">Transferase</keyword>
<dbReference type="InterPro" id="IPR050879">
    <property type="entry name" value="Acyltransferase_3"/>
</dbReference>
<dbReference type="PANTHER" id="PTHR23028:SF53">
    <property type="entry name" value="ACYL_TRANSF_3 DOMAIN-CONTAINING PROTEIN"/>
    <property type="match status" value="1"/>
</dbReference>
<feature type="transmembrane region" description="Helical" evidence="1">
    <location>
        <begin position="158"/>
        <end position="175"/>
    </location>
</feature>
<dbReference type="RefSeq" id="WP_345767029.1">
    <property type="nucleotide sequence ID" value="NZ_CP154834.1"/>
</dbReference>
<reference evidence="3 4" key="1">
    <citation type="submission" date="2024-04" db="EMBL/GenBank/DDBJ databases">
        <title>Genome sequencing and assembly of rice foliar adapted Chryseobacterium endophyticum OsEnb-ALM-A6.</title>
        <authorList>
            <person name="Kumar S."/>
            <person name="Javed M."/>
            <person name="Chouhan V."/>
            <person name="Charishma K."/>
            <person name="Patel A."/>
            <person name="Kumar M."/>
            <person name="Sahu K.P."/>
            <person name="Kumar A."/>
        </authorList>
    </citation>
    <scope>NUCLEOTIDE SEQUENCE [LARGE SCALE GENOMIC DNA]</scope>
    <source>
        <strain evidence="3 4">OsEnb-ALM-A6</strain>
    </source>
</reference>
<sequence length="268" mass="31764">MKLNNLQILRAISAMLVCCFHFRGYLKFQDLELGDFLFKKGSIGVPVFFTISGFIMVFTTRKIECKGDTGKQVLAFYKKRISRIVPLYYILTFLWMVSGGSFWLYFTDKKLFSRLIHSISFIPQKDTFPILYLGWSLNYEIFFYLIFGLSLLFKKYRYFFIILFFLATYIVGKIFSFDNGYMEMITSPLNLYFIIGIVFALLLEKFSVPKKWAIPVVIIGFSSFILYLFDFISTNHELWIFLIIALFVFSFLLLDYTFHFKGKKAWFF</sequence>